<name>A0A2H3DGQ8_ARMGA</name>
<feature type="non-terminal residue" evidence="3">
    <location>
        <position position="1"/>
    </location>
</feature>
<keyword evidence="1" id="KW-0812">Transmembrane</keyword>
<feature type="transmembrane region" description="Helical" evidence="1">
    <location>
        <begin position="27"/>
        <end position="52"/>
    </location>
</feature>
<evidence type="ECO:0000313" key="3">
    <source>
        <dbReference type="EMBL" id="PBK88277.1"/>
    </source>
</evidence>
<protein>
    <recommendedName>
        <fullName evidence="2">DUF6535 domain-containing protein</fullName>
    </recommendedName>
</protein>
<evidence type="ECO:0000256" key="1">
    <source>
        <dbReference type="SAM" id="Phobius"/>
    </source>
</evidence>
<reference evidence="4" key="1">
    <citation type="journal article" date="2017" name="Nat. Ecol. Evol.">
        <title>Genome expansion and lineage-specific genetic innovations in the forest pathogenic fungi Armillaria.</title>
        <authorList>
            <person name="Sipos G."/>
            <person name="Prasanna A.N."/>
            <person name="Walter M.C."/>
            <person name="O'Connor E."/>
            <person name="Balint B."/>
            <person name="Krizsan K."/>
            <person name="Kiss B."/>
            <person name="Hess J."/>
            <person name="Varga T."/>
            <person name="Slot J."/>
            <person name="Riley R."/>
            <person name="Boka B."/>
            <person name="Rigling D."/>
            <person name="Barry K."/>
            <person name="Lee J."/>
            <person name="Mihaltcheva S."/>
            <person name="LaButti K."/>
            <person name="Lipzen A."/>
            <person name="Waldron R."/>
            <person name="Moloney N.M."/>
            <person name="Sperisen C."/>
            <person name="Kredics L."/>
            <person name="Vagvoelgyi C."/>
            <person name="Patrignani A."/>
            <person name="Fitzpatrick D."/>
            <person name="Nagy I."/>
            <person name="Doyle S."/>
            <person name="Anderson J.B."/>
            <person name="Grigoriev I.V."/>
            <person name="Gueldener U."/>
            <person name="Muensterkoetter M."/>
            <person name="Nagy L.G."/>
        </authorList>
    </citation>
    <scope>NUCLEOTIDE SEQUENCE [LARGE SCALE GENOMIC DNA]</scope>
    <source>
        <strain evidence="4">Ar21-2</strain>
    </source>
</reference>
<sequence>WKKCYSTLIEYDSKVVSSWIEEMNTTLIFMSASILNTASAGLYSAVVTAFLVELYKQLSADPVE</sequence>
<proteinExistence type="predicted"/>
<keyword evidence="1" id="KW-0472">Membrane</keyword>
<dbReference type="Pfam" id="PF20153">
    <property type="entry name" value="DUF6535"/>
    <property type="match status" value="1"/>
</dbReference>
<organism evidence="3 4">
    <name type="scientific">Armillaria gallica</name>
    <name type="common">Bulbous honey fungus</name>
    <name type="synonym">Armillaria bulbosa</name>
    <dbReference type="NCBI Taxonomy" id="47427"/>
    <lineage>
        <taxon>Eukaryota</taxon>
        <taxon>Fungi</taxon>
        <taxon>Dikarya</taxon>
        <taxon>Basidiomycota</taxon>
        <taxon>Agaricomycotina</taxon>
        <taxon>Agaricomycetes</taxon>
        <taxon>Agaricomycetidae</taxon>
        <taxon>Agaricales</taxon>
        <taxon>Marasmiineae</taxon>
        <taxon>Physalacriaceae</taxon>
        <taxon>Armillaria</taxon>
    </lineage>
</organism>
<dbReference type="AlphaFoldDB" id="A0A2H3DGQ8"/>
<dbReference type="EMBL" id="KZ293674">
    <property type="protein sequence ID" value="PBK88277.1"/>
    <property type="molecule type" value="Genomic_DNA"/>
</dbReference>
<keyword evidence="1" id="KW-1133">Transmembrane helix</keyword>
<feature type="domain" description="DUF6535" evidence="2">
    <location>
        <begin position="1"/>
        <end position="62"/>
    </location>
</feature>
<evidence type="ECO:0000259" key="2">
    <source>
        <dbReference type="Pfam" id="PF20153"/>
    </source>
</evidence>
<keyword evidence="4" id="KW-1185">Reference proteome</keyword>
<gene>
    <name evidence="3" type="ORF">ARMGADRAFT_905414</name>
</gene>
<dbReference type="Proteomes" id="UP000217790">
    <property type="component" value="Unassembled WGS sequence"/>
</dbReference>
<evidence type="ECO:0000313" key="4">
    <source>
        <dbReference type="Proteomes" id="UP000217790"/>
    </source>
</evidence>
<dbReference type="InterPro" id="IPR045338">
    <property type="entry name" value="DUF6535"/>
</dbReference>
<dbReference type="InParanoid" id="A0A2H3DGQ8"/>
<accession>A0A2H3DGQ8</accession>
<feature type="non-terminal residue" evidence="3">
    <location>
        <position position="64"/>
    </location>
</feature>
<dbReference type="OrthoDB" id="3221808at2759"/>